<feature type="compositionally biased region" description="Basic and acidic residues" evidence="1">
    <location>
        <begin position="45"/>
        <end position="55"/>
    </location>
</feature>
<dbReference type="Gene3D" id="3.40.50.300">
    <property type="entry name" value="P-loop containing nucleotide triphosphate hydrolases"/>
    <property type="match status" value="1"/>
</dbReference>
<gene>
    <name evidence="2" type="ORF">DW855_13115</name>
</gene>
<dbReference type="RefSeq" id="WP_207658036.1">
    <property type="nucleotide sequence ID" value="NZ_QVFB01000027.1"/>
</dbReference>
<name>A0A3E2VW20_9FIRM</name>
<dbReference type="InterPro" id="IPR027417">
    <property type="entry name" value="P-loop_NTPase"/>
</dbReference>
<organism evidence="2 3">
    <name type="scientific">Faecalibacterium prausnitzii</name>
    <dbReference type="NCBI Taxonomy" id="853"/>
    <lineage>
        <taxon>Bacteria</taxon>
        <taxon>Bacillati</taxon>
        <taxon>Bacillota</taxon>
        <taxon>Clostridia</taxon>
        <taxon>Eubacteriales</taxon>
        <taxon>Oscillospiraceae</taxon>
        <taxon>Faecalibacterium</taxon>
    </lineage>
</organism>
<proteinExistence type="predicted"/>
<protein>
    <submittedName>
        <fullName evidence="2">Uncharacterized protein</fullName>
    </submittedName>
</protein>
<comment type="caution">
    <text evidence="2">The sequence shown here is derived from an EMBL/GenBank/DDBJ whole genome shotgun (WGS) entry which is preliminary data.</text>
</comment>
<dbReference type="Proteomes" id="UP000260733">
    <property type="component" value="Unassembled WGS sequence"/>
</dbReference>
<accession>A0A3E2VW20</accession>
<evidence type="ECO:0000256" key="1">
    <source>
        <dbReference type="SAM" id="MobiDB-lite"/>
    </source>
</evidence>
<sequence length="633" mass="71799">MQEHNRILQFFPDELCTALKNYLAEKAKNAEADRAERNNLAQMDSAEKTRLRNEDQAASASIESDYQKGRNYLNHQQAEEMTTAQKRRDAWLQAMDAYHTRVQAARGRVEWQLSYCAYDQGNRENPLADANQIPQRLPQNGKAEVLSILKEESEGLSQKTEDYNQPLLQMDQEAEKLTTRAETLMGQVRSEAEQEYGRETSAIRTKYREKNAELDKKHSTAVEKWKTTFAEKTKQQREAAQQRTQAQRATSVQRAEALDARFRKNFVEQLQPEKVQAAYQAVRASLPQYKGYTPVKESLGGLIMGDSQTDITSYMEDLVVRECMEEHCAFALRQEGDKSYLVLPHAVSFTDSAFSSIIGYNAATRDTVVSNLNAMTLQLFMTNPAGKIRFTFISPSDAGDAFSTFMRFTDVDERLVDTHVWVDSQRIEERLDVLLDRAQTISQDYLRGQYNDILEYNQAAGKNAEPLQFLVVADFPRGFTQGALEKLENVMSNGPKNGIYTILSGDMSELLGSNDGNDQRYNAVLRRVCSKLTFFYFDEKGIHVPNVQSPRVSGTHAMIDQIYLPMTLPTNRSLVDSTIETLKKAIHAAERVTITYDDVMDGLPQMPERWFGYSDRQGLSVPFALSGANKVLS</sequence>
<dbReference type="EMBL" id="QVFB01000027">
    <property type="protein sequence ID" value="RGC15440.1"/>
    <property type="molecule type" value="Genomic_DNA"/>
</dbReference>
<reference evidence="2 3" key="1">
    <citation type="submission" date="2018-08" db="EMBL/GenBank/DDBJ databases">
        <title>A genome reference for cultivated species of the human gut microbiota.</title>
        <authorList>
            <person name="Zou Y."/>
            <person name="Xue W."/>
            <person name="Luo G."/>
        </authorList>
    </citation>
    <scope>NUCLEOTIDE SEQUENCE [LARGE SCALE GENOMIC DNA]</scope>
    <source>
        <strain evidence="2 3">AM37-13AC</strain>
    </source>
</reference>
<feature type="region of interest" description="Disordered" evidence="1">
    <location>
        <begin position="232"/>
        <end position="252"/>
    </location>
</feature>
<evidence type="ECO:0000313" key="2">
    <source>
        <dbReference type="EMBL" id="RGC15440.1"/>
    </source>
</evidence>
<feature type="compositionally biased region" description="Low complexity" evidence="1">
    <location>
        <begin position="238"/>
        <end position="250"/>
    </location>
</feature>
<dbReference type="AlphaFoldDB" id="A0A3E2VW20"/>
<feature type="region of interest" description="Disordered" evidence="1">
    <location>
        <begin position="29"/>
        <end position="66"/>
    </location>
</feature>
<evidence type="ECO:0000313" key="3">
    <source>
        <dbReference type="Proteomes" id="UP000260733"/>
    </source>
</evidence>
<feature type="non-terminal residue" evidence="2">
    <location>
        <position position="633"/>
    </location>
</feature>